<dbReference type="GO" id="GO:0006400">
    <property type="term" value="P:tRNA modification"/>
    <property type="evidence" value="ECO:0007669"/>
    <property type="project" value="TreeGrafter"/>
</dbReference>
<evidence type="ECO:0000256" key="10">
    <source>
        <dbReference type="ARBA" id="ARBA00042508"/>
    </source>
</evidence>
<feature type="domain" description="DTW" evidence="13">
    <location>
        <begin position="65"/>
        <end position="243"/>
    </location>
</feature>
<dbReference type="PANTHER" id="PTHR15627:SF8">
    <property type="entry name" value="TRNA-URIDINE AMINOCARBOXYPROPYLTRANSFERASE 1"/>
    <property type="match status" value="1"/>
</dbReference>
<evidence type="ECO:0000256" key="2">
    <source>
        <dbReference type="ARBA" id="ARBA00012386"/>
    </source>
</evidence>
<dbReference type="EC" id="2.5.1.25" evidence="2"/>
<keyword evidence="6" id="KW-0539">Nucleus</keyword>
<dbReference type="RefSeq" id="XP_021117033.1">
    <property type="nucleotide sequence ID" value="XM_021261374.1"/>
</dbReference>
<dbReference type="CTD" id="56986"/>
<dbReference type="InterPro" id="IPR051521">
    <property type="entry name" value="tRNA_Mod/Golgi_Maint"/>
</dbReference>
<comment type="similarity">
    <text evidence="8">Belongs to the TDD superfamily. DTWD1 family.</text>
</comment>
<dbReference type="GO" id="GO:0005634">
    <property type="term" value="C:nucleus"/>
    <property type="evidence" value="ECO:0007669"/>
    <property type="project" value="UniProtKB-SubCell"/>
</dbReference>
<comment type="subcellular location">
    <subcellularLocation>
        <location evidence="1">Nucleus</location>
    </subcellularLocation>
</comment>
<evidence type="ECO:0000256" key="9">
    <source>
        <dbReference type="ARBA" id="ARBA00039242"/>
    </source>
</evidence>
<evidence type="ECO:0000256" key="4">
    <source>
        <dbReference type="ARBA" id="ARBA00022691"/>
    </source>
</evidence>
<comment type="function">
    <text evidence="7">Catalyzes the formation of 3-(3-amino-3-carboxypropyl)uridine (acp3U) at position 20 in the D-loop of several cytoplasmic tRNAs (acp3U(20)).</text>
</comment>
<evidence type="ECO:0000313" key="15">
    <source>
        <dbReference type="RefSeq" id="XP_021117033.1"/>
    </source>
</evidence>
<dbReference type="GO" id="GO:0016432">
    <property type="term" value="F:tRNA-uridine aminocarboxypropyltransferase activity"/>
    <property type="evidence" value="ECO:0007669"/>
    <property type="project" value="UniProtKB-EC"/>
</dbReference>
<name>A0AAX6T7W6_HETGA</name>
<evidence type="ECO:0000256" key="3">
    <source>
        <dbReference type="ARBA" id="ARBA00022679"/>
    </source>
</evidence>
<evidence type="ECO:0000256" key="11">
    <source>
        <dbReference type="ARBA" id="ARBA00048718"/>
    </source>
</evidence>
<comment type="catalytic activity">
    <reaction evidence="11">
        <text>a uridine in tRNA + S-adenosyl-L-methionine = a 3-[(3S)-3-amino-3-carboxypropyl]uridine in tRNA + S-methyl-5'-thioadenosine + H(+)</text>
        <dbReference type="Rhea" id="RHEA:62432"/>
        <dbReference type="Rhea" id="RHEA-COMP:13339"/>
        <dbReference type="Rhea" id="RHEA-COMP:16092"/>
        <dbReference type="ChEBI" id="CHEBI:15378"/>
        <dbReference type="ChEBI" id="CHEBI:17509"/>
        <dbReference type="ChEBI" id="CHEBI:59789"/>
        <dbReference type="ChEBI" id="CHEBI:65315"/>
        <dbReference type="ChEBI" id="CHEBI:82930"/>
        <dbReference type="EC" id="2.5.1.25"/>
    </reaction>
</comment>
<dbReference type="InterPro" id="IPR005636">
    <property type="entry name" value="DTW"/>
</dbReference>
<dbReference type="Proteomes" id="UP000694906">
    <property type="component" value="Unplaced"/>
</dbReference>
<dbReference type="Pfam" id="PF03942">
    <property type="entry name" value="DTW"/>
    <property type="match status" value="1"/>
</dbReference>
<proteinExistence type="inferred from homology"/>
<evidence type="ECO:0000256" key="7">
    <source>
        <dbReference type="ARBA" id="ARBA00037050"/>
    </source>
</evidence>
<dbReference type="GeneID" id="101713506"/>
<dbReference type="PANTHER" id="PTHR15627">
    <property type="entry name" value="NATURAL KILLER CELL-SPECIFIC ANTIGEN KLIP1"/>
    <property type="match status" value="1"/>
</dbReference>
<protein>
    <recommendedName>
        <fullName evidence="9">tRNA-uridine aminocarboxypropyltransferase 1</fullName>
        <ecNumber evidence="2">2.5.1.25</ecNumber>
    </recommendedName>
    <alternativeName>
        <fullName evidence="10">DTW domain-containing protein 1</fullName>
    </alternativeName>
</protein>
<keyword evidence="3" id="KW-0808">Transferase</keyword>
<keyword evidence="4" id="KW-0949">S-adenosyl-L-methionine</keyword>
<evidence type="ECO:0000256" key="6">
    <source>
        <dbReference type="ARBA" id="ARBA00023242"/>
    </source>
</evidence>
<evidence type="ECO:0000313" key="14">
    <source>
        <dbReference type="Proteomes" id="UP000694906"/>
    </source>
</evidence>
<keyword evidence="14" id="KW-1185">Reference proteome</keyword>
<evidence type="ECO:0000256" key="5">
    <source>
        <dbReference type="ARBA" id="ARBA00022694"/>
    </source>
</evidence>
<sequence>MSVSPSVLLKENEENNAKFVETKHSQTTLIASEDPLQNLCLASQEILQKAQQSGRSKCLRCGGSRMFYCYTCYVPVENVPVGQIPLVKIALVFPGPQSVSIKDISFHLQKRIQTKGKTDGPESPSFKRKKTEEQESCDLNDSKCKGTTLKKVIFIDSTWNQTNKIVNDERLQGLLQVELKTRKTSFWRHQEGKPDTFLSTIEAIYYFLVDYHADILKETYKGQYDNLLFFYSFMYQLIKNAKYAGTNQTTKPTH</sequence>
<organism evidence="14 15">
    <name type="scientific">Heterocephalus glaber</name>
    <name type="common">Naked mole rat</name>
    <dbReference type="NCBI Taxonomy" id="10181"/>
    <lineage>
        <taxon>Eukaryota</taxon>
        <taxon>Metazoa</taxon>
        <taxon>Chordata</taxon>
        <taxon>Craniata</taxon>
        <taxon>Vertebrata</taxon>
        <taxon>Euteleostomi</taxon>
        <taxon>Mammalia</taxon>
        <taxon>Eutheria</taxon>
        <taxon>Euarchontoglires</taxon>
        <taxon>Glires</taxon>
        <taxon>Rodentia</taxon>
        <taxon>Hystricomorpha</taxon>
        <taxon>Bathyergidae</taxon>
        <taxon>Heterocephalus</taxon>
    </lineage>
</organism>
<dbReference type="AlphaFoldDB" id="A0AAX6T7W6"/>
<evidence type="ECO:0000256" key="8">
    <source>
        <dbReference type="ARBA" id="ARBA00038290"/>
    </source>
</evidence>
<reference evidence="15" key="1">
    <citation type="submission" date="2025-08" db="UniProtKB">
        <authorList>
            <consortium name="RefSeq"/>
        </authorList>
    </citation>
    <scope>IDENTIFICATION</scope>
</reference>
<feature type="region of interest" description="Disordered" evidence="12">
    <location>
        <begin position="112"/>
        <end position="134"/>
    </location>
</feature>
<gene>
    <name evidence="15" type="primary">Dtwd1</name>
</gene>
<accession>A0AAX6T7W6</accession>
<evidence type="ECO:0000256" key="1">
    <source>
        <dbReference type="ARBA" id="ARBA00004123"/>
    </source>
</evidence>
<dbReference type="SMART" id="SM01144">
    <property type="entry name" value="DTW"/>
    <property type="match status" value="1"/>
</dbReference>
<keyword evidence="5" id="KW-0819">tRNA processing</keyword>
<evidence type="ECO:0000259" key="13">
    <source>
        <dbReference type="SMART" id="SM01144"/>
    </source>
</evidence>
<evidence type="ECO:0000256" key="12">
    <source>
        <dbReference type="SAM" id="MobiDB-lite"/>
    </source>
</evidence>